<dbReference type="EMBL" id="PDCK01000042">
    <property type="protein sequence ID" value="PRQ38793.1"/>
    <property type="molecule type" value="Genomic_DNA"/>
</dbReference>
<dbReference type="Gramene" id="PRQ38793">
    <property type="protein sequence ID" value="PRQ38793"/>
    <property type="gene ID" value="RchiOBHm_Chr4g0417881"/>
</dbReference>
<dbReference type="PANTHER" id="PTHR17630">
    <property type="entry name" value="DIENELACTONE HYDROLASE"/>
    <property type="match status" value="1"/>
</dbReference>
<gene>
    <name evidence="1" type="ORF">RchiOBHm_Chr4g0417881</name>
</gene>
<proteinExistence type="predicted"/>
<organism evidence="1 2">
    <name type="scientific">Rosa chinensis</name>
    <name type="common">China rose</name>
    <dbReference type="NCBI Taxonomy" id="74649"/>
    <lineage>
        <taxon>Eukaryota</taxon>
        <taxon>Viridiplantae</taxon>
        <taxon>Streptophyta</taxon>
        <taxon>Embryophyta</taxon>
        <taxon>Tracheophyta</taxon>
        <taxon>Spermatophyta</taxon>
        <taxon>Magnoliopsida</taxon>
        <taxon>eudicotyledons</taxon>
        <taxon>Gunneridae</taxon>
        <taxon>Pentapetalae</taxon>
        <taxon>rosids</taxon>
        <taxon>fabids</taxon>
        <taxon>Rosales</taxon>
        <taxon>Rosaceae</taxon>
        <taxon>Rosoideae</taxon>
        <taxon>Rosoideae incertae sedis</taxon>
        <taxon>Rosa</taxon>
    </lineage>
</organism>
<evidence type="ECO:0000313" key="2">
    <source>
        <dbReference type="Proteomes" id="UP000238479"/>
    </source>
</evidence>
<dbReference type="PANTHER" id="PTHR17630:SF52">
    <property type="entry name" value="ENDO-1,3-1,4-BETA-D-GLUCANASE-LIKE PROTEIN"/>
    <property type="match status" value="1"/>
</dbReference>
<dbReference type="AlphaFoldDB" id="A0A2P6QX81"/>
<keyword evidence="2" id="KW-1185">Reference proteome</keyword>
<dbReference type="Proteomes" id="UP000238479">
    <property type="component" value="Chromosome 4"/>
</dbReference>
<protein>
    <submittedName>
        <fullName evidence="1">Uncharacterized protein</fullName>
    </submittedName>
</protein>
<name>A0A2P6QX81_ROSCH</name>
<reference evidence="1 2" key="1">
    <citation type="journal article" date="2018" name="Nat. Genet.">
        <title>The Rosa genome provides new insights in the design of modern roses.</title>
        <authorList>
            <person name="Bendahmane M."/>
        </authorList>
    </citation>
    <scope>NUCLEOTIDE SEQUENCE [LARGE SCALE GENOMIC DNA]</scope>
    <source>
        <strain evidence="2">cv. Old Blush</strain>
    </source>
</reference>
<evidence type="ECO:0000313" key="1">
    <source>
        <dbReference type="EMBL" id="PRQ38793.1"/>
    </source>
</evidence>
<comment type="caution">
    <text evidence="1">The sequence shown here is derived from an EMBL/GenBank/DDBJ whole genome shotgun (WGS) entry which is preliminary data.</text>
</comment>
<accession>A0A2P6QX81</accession>
<sequence length="80" mass="8897">MQGVELLDKAASWLEFCKTGTKDKKPTDKVAAAGFFVVVPDFFYGDPVNLDDPQFDRESWFKAHCKDCSGNGYSVLITSI</sequence>